<proteinExistence type="predicted"/>
<evidence type="ECO:0000313" key="1">
    <source>
        <dbReference type="EMBL" id="NMC62375.1"/>
    </source>
</evidence>
<comment type="caution">
    <text evidence="1">The sequence shown here is derived from an EMBL/GenBank/DDBJ whole genome shotgun (WGS) entry which is preliminary data.</text>
</comment>
<keyword evidence="1" id="KW-0808">Transferase</keyword>
<dbReference type="SUPFAM" id="SSF52402">
    <property type="entry name" value="Adenine nucleotide alpha hydrolases-like"/>
    <property type="match status" value="1"/>
</dbReference>
<dbReference type="GO" id="GO:0016740">
    <property type="term" value="F:transferase activity"/>
    <property type="evidence" value="ECO:0007669"/>
    <property type="project" value="UniProtKB-KW"/>
</dbReference>
<name>A0A7X9FQD6_9DELT</name>
<gene>
    <name evidence="1" type="ORF">GYA55_04335</name>
</gene>
<accession>A0A7X9FQD6</accession>
<evidence type="ECO:0000313" key="2">
    <source>
        <dbReference type="Proteomes" id="UP000524246"/>
    </source>
</evidence>
<sequence length="396" mass="46578">MAPVTLDKQLSYISKEVVFCKNCVVSNQRPRTKFNEQGICSACQWAYEKDNVVDWERREHELEALLNRYRSTNGSYDVVVPGSGGKDSAFVAHQLKYRYNMHPLCCMWAPFRFTDIGWQNLENFVSSGFANILGQPNGKVHRKLARLAFDLKGDAWEPFAYGQKAWAFHIAQRFGIKLIFYGENGELEYGGSEKYKNLPKEGPEEWEAYYYKGAGVDQTVQYGIDEKLVDADELKPEDLEWYKPPHPDVIQKSGIEMHWYSYYHKWVPEENFYYAVTHTGFETNDFGRSEGTYTKYASLDDRHDGFHWFLSYMKFGMGRASRDGQQDIRRHHITREEGVRLVRRYDGEFPKRFYKEFLDYLGIDEAQFWAVCDKYRSLSNVWKKIDGKWVMQYPVV</sequence>
<organism evidence="1 2">
    <name type="scientific">SAR324 cluster bacterium</name>
    <dbReference type="NCBI Taxonomy" id="2024889"/>
    <lineage>
        <taxon>Bacteria</taxon>
        <taxon>Deltaproteobacteria</taxon>
        <taxon>SAR324 cluster</taxon>
    </lineage>
</organism>
<dbReference type="Proteomes" id="UP000524246">
    <property type="component" value="Unassembled WGS sequence"/>
</dbReference>
<dbReference type="AlphaFoldDB" id="A0A7X9FQD6"/>
<reference evidence="1 2" key="1">
    <citation type="journal article" date="2020" name="Biotechnol. Biofuels">
        <title>New insights from the biogas microbiome by comprehensive genome-resolved metagenomics of nearly 1600 species originating from multiple anaerobic digesters.</title>
        <authorList>
            <person name="Campanaro S."/>
            <person name="Treu L."/>
            <person name="Rodriguez-R L.M."/>
            <person name="Kovalovszki A."/>
            <person name="Ziels R.M."/>
            <person name="Maus I."/>
            <person name="Zhu X."/>
            <person name="Kougias P.G."/>
            <person name="Basile A."/>
            <person name="Luo G."/>
            <person name="Schluter A."/>
            <person name="Konstantinidis K.T."/>
            <person name="Angelidaki I."/>
        </authorList>
    </citation>
    <scope>NUCLEOTIDE SEQUENCE [LARGE SCALE GENOMIC DNA]</scope>
    <source>
        <strain evidence="1">AS27yjCOA_65</strain>
    </source>
</reference>
<dbReference type="EMBL" id="JAAZON010000181">
    <property type="protein sequence ID" value="NMC62375.1"/>
    <property type="molecule type" value="Genomic_DNA"/>
</dbReference>
<dbReference type="NCBIfam" id="TIGR03573">
    <property type="entry name" value="WbuX"/>
    <property type="match status" value="1"/>
</dbReference>
<dbReference type="InterPro" id="IPR020022">
    <property type="entry name" value="N-acetyl_sugar_amidoTrfase"/>
</dbReference>
<protein>
    <submittedName>
        <fullName evidence="1">N-acetyl sugar amidotransferase</fullName>
    </submittedName>
</protein>